<evidence type="ECO:0000256" key="5">
    <source>
        <dbReference type="ARBA" id="ARBA00022741"/>
    </source>
</evidence>
<dbReference type="Pfam" id="PF03143">
    <property type="entry name" value="GTP_EFTU_D3"/>
    <property type="match status" value="1"/>
</dbReference>
<keyword evidence="8" id="KW-0496">Mitochondrion</keyword>
<dbReference type="PANTHER" id="PTHR43721">
    <property type="entry name" value="ELONGATION FACTOR TU-RELATED"/>
    <property type="match status" value="1"/>
</dbReference>
<evidence type="ECO:0000313" key="12">
    <source>
        <dbReference type="EMBL" id="VDN60246.1"/>
    </source>
</evidence>
<proteinExistence type="inferred from homology"/>
<dbReference type="PANTHER" id="PTHR43721:SF36">
    <property type="entry name" value="ELONGATION FACTOR TU, MITOCHONDRIAL"/>
    <property type="match status" value="1"/>
</dbReference>
<evidence type="ECO:0000256" key="10">
    <source>
        <dbReference type="ARBA" id="ARBA00051990"/>
    </source>
</evidence>
<feature type="domain" description="Tr-type G" evidence="11">
    <location>
        <begin position="42"/>
        <end position="241"/>
    </location>
</feature>
<evidence type="ECO:0000313" key="13">
    <source>
        <dbReference type="Proteomes" id="UP000038040"/>
    </source>
</evidence>
<keyword evidence="9" id="KW-0342">GTP-binding</keyword>
<dbReference type="NCBIfam" id="TIGR00231">
    <property type="entry name" value="small_GTP"/>
    <property type="match status" value="1"/>
</dbReference>
<evidence type="ECO:0000256" key="2">
    <source>
        <dbReference type="ARBA" id="ARBA00007249"/>
    </source>
</evidence>
<evidence type="ECO:0000259" key="11">
    <source>
        <dbReference type="PROSITE" id="PS51722"/>
    </source>
</evidence>
<reference evidence="15" key="1">
    <citation type="submission" date="2017-02" db="UniProtKB">
        <authorList>
            <consortium name="WormBaseParasite"/>
        </authorList>
    </citation>
    <scope>IDENTIFICATION</scope>
</reference>
<dbReference type="Proteomes" id="UP000038040">
    <property type="component" value="Unplaced"/>
</dbReference>
<dbReference type="InterPro" id="IPR004161">
    <property type="entry name" value="EFTu-like_2"/>
</dbReference>
<gene>
    <name evidence="12" type="ORF">DME_LOCUS10219</name>
</gene>
<comment type="subcellular location">
    <subcellularLocation>
        <location evidence="1">Mitochondrion</location>
    </subcellularLocation>
</comment>
<evidence type="ECO:0000313" key="15">
    <source>
        <dbReference type="WBParaSite" id="DME_0000787001-mRNA-1"/>
    </source>
</evidence>
<dbReference type="GO" id="GO:0005739">
    <property type="term" value="C:mitochondrion"/>
    <property type="evidence" value="ECO:0007669"/>
    <property type="project" value="UniProtKB-SubCell"/>
</dbReference>
<dbReference type="Pfam" id="PF00009">
    <property type="entry name" value="GTP_EFTU"/>
    <property type="match status" value="1"/>
</dbReference>
<dbReference type="WBParaSite" id="DME_0000787001-mRNA-1">
    <property type="protein sequence ID" value="DME_0000787001-mRNA-1"/>
    <property type="gene ID" value="DME_0000787001"/>
</dbReference>
<dbReference type="InterPro" id="IPR050055">
    <property type="entry name" value="EF-Tu_GTPase"/>
</dbReference>
<dbReference type="SUPFAM" id="SSF50447">
    <property type="entry name" value="Translation proteins"/>
    <property type="match status" value="1"/>
</dbReference>
<dbReference type="InterPro" id="IPR009001">
    <property type="entry name" value="Transl_elong_EF1A/Init_IF2_C"/>
</dbReference>
<dbReference type="GO" id="GO:0003924">
    <property type="term" value="F:GTPase activity"/>
    <property type="evidence" value="ECO:0007669"/>
    <property type="project" value="InterPro"/>
</dbReference>
<dbReference type="Gene3D" id="2.40.30.10">
    <property type="entry name" value="Translation factors"/>
    <property type="match status" value="2"/>
</dbReference>
<dbReference type="Gene3D" id="3.40.50.300">
    <property type="entry name" value="P-loop containing nucleotide triphosphate hydrolases"/>
    <property type="match status" value="1"/>
</dbReference>
<keyword evidence="14" id="KW-1185">Reference proteome</keyword>
<dbReference type="AlphaFoldDB" id="A0A0N4UJM6"/>
<dbReference type="InterPro" id="IPR000795">
    <property type="entry name" value="T_Tr_GTP-bd_dom"/>
</dbReference>
<dbReference type="SUPFAM" id="SSF50465">
    <property type="entry name" value="EF-Tu/eEF-1alpha/eIF2-gamma C-terminal domain"/>
    <property type="match status" value="1"/>
</dbReference>
<dbReference type="Proteomes" id="UP000274756">
    <property type="component" value="Unassembled WGS sequence"/>
</dbReference>
<sequence length="468" mass="52704">MKFFNLLKFFGSLKFETRKKLILQNIRNLAMPATKEVYKRNKPHMNVGTIGHVDHGKTTLTSAITKVLSAKKLAKFMKYDDIDNIPQEKARGITIQAAHVEYETEKRHYAHIDCPGHLDYIKNMITGAAMMDGAILVVAATDGAMPQTREHLLLAKQVGIPVQNVAVYMNKIDEVPDAETQELVEMEMRELLHEFGYPGEDCPVIFGSALYALENKKPEIGEQSIHKLLKALDDVFVLPNRNVDTIAMFPAEKVYSIPGRGTVITGKLERGKLKKNDKVEILGNGKSPVKSTVKTVEQAEAGDQLGILLRGVDTKVVKRGNVYFLDKIYMYLLKPEEGGMNVPVANYFRKHIFSLTWDTSCRLKIKGKDFIMPGEAVEISLASTMYVEPQQRFTLREGSKTIGTGVITHLRPPLSDEEKEKRTLKKLMKVEIERLGFCPYGELIEKRLKPDYSHSPKDNPLAKVFEAS</sequence>
<protein>
    <recommendedName>
        <fullName evidence="4">Elongation factor Tu, mitochondrial</fullName>
        <ecNumber evidence="3">3.6.5.3</ecNumber>
    </recommendedName>
</protein>
<dbReference type="InterPro" id="IPR005225">
    <property type="entry name" value="Small_GTP-bd"/>
</dbReference>
<evidence type="ECO:0000256" key="9">
    <source>
        <dbReference type="ARBA" id="ARBA00023134"/>
    </source>
</evidence>
<dbReference type="PROSITE" id="PS00301">
    <property type="entry name" value="G_TR_1"/>
    <property type="match status" value="1"/>
</dbReference>
<reference evidence="12 14" key="2">
    <citation type="submission" date="2018-11" db="EMBL/GenBank/DDBJ databases">
        <authorList>
            <consortium name="Pathogen Informatics"/>
        </authorList>
    </citation>
    <scope>NUCLEOTIDE SEQUENCE [LARGE SCALE GENOMIC DNA]</scope>
</reference>
<evidence type="ECO:0000313" key="14">
    <source>
        <dbReference type="Proteomes" id="UP000274756"/>
    </source>
</evidence>
<dbReference type="STRING" id="318479.A0A0N4UJM6"/>
<evidence type="ECO:0000256" key="7">
    <source>
        <dbReference type="ARBA" id="ARBA00022917"/>
    </source>
</evidence>
<dbReference type="PRINTS" id="PR00315">
    <property type="entry name" value="ELONGATNFCT"/>
</dbReference>
<evidence type="ECO:0000256" key="3">
    <source>
        <dbReference type="ARBA" id="ARBA00011986"/>
    </source>
</evidence>
<name>A0A0N4UJM6_DRAME</name>
<evidence type="ECO:0000256" key="8">
    <source>
        <dbReference type="ARBA" id="ARBA00023128"/>
    </source>
</evidence>
<dbReference type="EC" id="3.6.5.3" evidence="3"/>
<dbReference type="PROSITE" id="PS51722">
    <property type="entry name" value="G_TR_2"/>
    <property type="match status" value="1"/>
</dbReference>
<dbReference type="InterPro" id="IPR004160">
    <property type="entry name" value="Transl_elong_EFTu/EF1A_C"/>
</dbReference>
<dbReference type="EMBL" id="UYYG01001207">
    <property type="protein sequence ID" value="VDN60246.1"/>
    <property type="molecule type" value="Genomic_DNA"/>
</dbReference>
<keyword evidence="5" id="KW-0547">Nucleotide-binding</keyword>
<dbReference type="FunFam" id="3.40.50.300:FF:000003">
    <property type="entry name" value="Elongation factor Tu"/>
    <property type="match status" value="1"/>
</dbReference>
<organism evidence="13 15">
    <name type="scientific">Dracunculus medinensis</name>
    <name type="common">Guinea worm</name>
    <dbReference type="NCBI Taxonomy" id="318479"/>
    <lineage>
        <taxon>Eukaryota</taxon>
        <taxon>Metazoa</taxon>
        <taxon>Ecdysozoa</taxon>
        <taxon>Nematoda</taxon>
        <taxon>Chromadorea</taxon>
        <taxon>Rhabditida</taxon>
        <taxon>Spirurina</taxon>
        <taxon>Dracunculoidea</taxon>
        <taxon>Dracunculidae</taxon>
        <taxon>Dracunculus</taxon>
    </lineage>
</organism>
<comment type="similarity">
    <text evidence="2">Belongs to the TRAFAC class translation factor GTPase superfamily. Classic translation factor GTPase family. EF-Tu/EF-1A subfamily.</text>
</comment>
<dbReference type="OrthoDB" id="2067at2759"/>
<dbReference type="NCBIfam" id="NF000766">
    <property type="entry name" value="PRK00049.1"/>
    <property type="match status" value="1"/>
</dbReference>
<dbReference type="GO" id="GO:0005525">
    <property type="term" value="F:GTP binding"/>
    <property type="evidence" value="ECO:0007669"/>
    <property type="project" value="UniProtKB-KW"/>
</dbReference>
<keyword evidence="6" id="KW-0251">Elongation factor</keyword>
<comment type="catalytic activity">
    <reaction evidence="10">
        <text>GTP + H2O = GDP + phosphate + H(+)</text>
        <dbReference type="Rhea" id="RHEA:19669"/>
        <dbReference type="ChEBI" id="CHEBI:15377"/>
        <dbReference type="ChEBI" id="CHEBI:15378"/>
        <dbReference type="ChEBI" id="CHEBI:37565"/>
        <dbReference type="ChEBI" id="CHEBI:43474"/>
        <dbReference type="ChEBI" id="CHEBI:58189"/>
        <dbReference type="EC" id="3.6.5.3"/>
    </reaction>
    <physiologicalReaction direction="left-to-right" evidence="10">
        <dbReference type="Rhea" id="RHEA:19670"/>
    </physiologicalReaction>
</comment>
<dbReference type="SUPFAM" id="SSF52540">
    <property type="entry name" value="P-loop containing nucleoside triphosphate hydrolases"/>
    <property type="match status" value="1"/>
</dbReference>
<dbReference type="Pfam" id="PF03144">
    <property type="entry name" value="GTP_EFTU_D2"/>
    <property type="match status" value="1"/>
</dbReference>
<dbReference type="InterPro" id="IPR031157">
    <property type="entry name" value="G_TR_CS"/>
</dbReference>
<evidence type="ECO:0000256" key="4">
    <source>
        <dbReference type="ARBA" id="ARBA00017898"/>
    </source>
</evidence>
<keyword evidence="7" id="KW-0648">Protein biosynthesis</keyword>
<accession>A0A0N4UJM6</accession>
<evidence type="ECO:0000256" key="1">
    <source>
        <dbReference type="ARBA" id="ARBA00004173"/>
    </source>
</evidence>
<dbReference type="InterPro" id="IPR009000">
    <property type="entry name" value="Transl_B-barrel_sf"/>
</dbReference>
<evidence type="ECO:0000256" key="6">
    <source>
        <dbReference type="ARBA" id="ARBA00022768"/>
    </source>
</evidence>
<dbReference type="InterPro" id="IPR041709">
    <property type="entry name" value="EF-Tu_GTP-bd"/>
</dbReference>
<dbReference type="CDD" id="cd01884">
    <property type="entry name" value="EF_Tu"/>
    <property type="match status" value="1"/>
</dbReference>
<dbReference type="InterPro" id="IPR027417">
    <property type="entry name" value="P-loop_NTPase"/>
</dbReference>
<dbReference type="GO" id="GO:0003746">
    <property type="term" value="F:translation elongation factor activity"/>
    <property type="evidence" value="ECO:0007669"/>
    <property type="project" value="UniProtKB-KW"/>
</dbReference>
<dbReference type="GO" id="GO:0070125">
    <property type="term" value="P:mitochondrial translational elongation"/>
    <property type="evidence" value="ECO:0007669"/>
    <property type="project" value="TreeGrafter"/>
</dbReference>